<dbReference type="RefSeq" id="WP_135995089.1">
    <property type="nucleotide sequence ID" value="NZ_CP071057.1"/>
</dbReference>
<evidence type="ECO:0000313" key="3">
    <source>
        <dbReference type="EMBL" id="TGY90591.1"/>
    </source>
</evidence>
<feature type="region of interest" description="Disordered" evidence="1">
    <location>
        <begin position="1"/>
        <end position="30"/>
    </location>
</feature>
<dbReference type="AlphaFoldDB" id="A0A4S2H596"/>
<dbReference type="Proteomes" id="UP000308054">
    <property type="component" value="Unassembled WGS sequence"/>
</dbReference>
<evidence type="ECO:0000313" key="4">
    <source>
        <dbReference type="Proteomes" id="UP000308054"/>
    </source>
</evidence>
<organism evidence="3 4">
    <name type="scientific">Marinicauda algicola</name>
    <dbReference type="NCBI Taxonomy" id="2029849"/>
    <lineage>
        <taxon>Bacteria</taxon>
        <taxon>Pseudomonadati</taxon>
        <taxon>Pseudomonadota</taxon>
        <taxon>Alphaproteobacteria</taxon>
        <taxon>Maricaulales</taxon>
        <taxon>Maricaulaceae</taxon>
        <taxon>Marinicauda</taxon>
    </lineage>
</organism>
<accession>A0A4S2H596</accession>
<dbReference type="EMBL" id="SRXW01000001">
    <property type="protein sequence ID" value="TGY90591.1"/>
    <property type="molecule type" value="Genomic_DNA"/>
</dbReference>
<keyword evidence="4" id="KW-1185">Reference proteome</keyword>
<dbReference type="OrthoDB" id="8454456at2"/>
<name>A0A4S2H596_9PROT</name>
<gene>
    <name evidence="3" type="ORF">E5163_05585</name>
</gene>
<reference evidence="3 4" key="1">
    <citation type="journal article" date="2017" name="Int. J. Syst. Evol. Microbiol.">
        <title>Marinicauda algicola sp. nov., isolated from a marine red alga Rhodosorus marinus.</title>
        <authorList>
            <person name="Jeong S.E."/>
            <person name="Jeon S.H."/>
            <person name="Chun B.H."/>
            <person name="Kim D.W."/>
            <person name="Jeon C.O."/>
        </authorList>
    </citation>
    <scope>NUCLEOTIDE SEQUENCE [LARGE SCALE GENOMIC DNA]</scope>
    <source>
        <strain evidence="3 4">JCM 31718</strain>
    </source>
</reference>
<dbReference type="InterPro" id="IPR041649">
    <property type="entry name" value="NepR"/>
</dbReference>
<feature type="domain" description="Anti-sigma factor NepR" evidence="2">
    <location>
        <begin position="29"/>
        <end position="59"/>
    </location>
</feature>
<sequence>MASRPKQAGKAASPRPSGSDEADELGAFGRQLRRLYQDTVNEPIPESFRDLLDQLEADEEGGTDEPGR</sequence>
<dbReference type="Pfam" id="PF18557">
    <property type="entry name" value="NepR"/>
    <property type="match status" value="1"/>
</dbReference>
<comment type="caution">
    <text evidence="3">The sequence shown here is derived from an EMBL/GenBank/DDBJ whole genome shotgun (WGS) entry which is preliminary data.</text>
</comment>
<evidence type="ECO:0000259" key="2">
    <source>
        <dbReference type="Pfam" id="PF18557"/>
    </source>
</evidence>
<proteinExistence type="predicted"/>
<protein>
    <recommendedName>
        <fullName evidence="2">Anti-sigma factor NepR domain-containing protein</fullName>
    </recommendedName>
</protein>
<evidence type="ECO:0000256" key="1">
    <source>
        <dbReference type="SAM" id="MobiDB-lite"/>
    </source>
</evidence>